<feature type="domain" description="PAC" evidence="7">
    <location>
        <begin position="451"/>
        <end position="502"/>
    </location>
</feature>
<dbReference type="CDD" id="cd01949">
    <property type="entry name" value="GGDEF"/>
    <property type="match status" value="1"/>
</dbReference>
<dbReference type="PANTHER" id="PTHR46663">
    <property type="entry name" value="DIGUANYLATE CYCLASE DGCT-RELATED"/>
    <property type="match status" value="1"/>
</dbReference>
<dbReference type="SUPFAM" id="SSF55785">
    <property type="entry name" value="PYP-like sensor domain (PAS domain)"/>
    <property type="match status" value="1"/>
</dbReference>
<dbReference type="Gene3D" id="3.30.70.270">
    <property type="match status" value="1"/>
</dbReference>
<dbReference type="CDD" id="cd00130">
    <property type="entry name" value="PAS"/>
    <property type="match status" value="1"/>
</dbReference>
<dbReference type="EC" id="2.7.7.65" evidence="9"/>
<dbReference type="InterPro" id="IPR043128">
    <property type="entry name" value="Rev_trsase/Diguanyl_cyclase"/>
</dbReference>
<dbReference type="NCBIfam" id="TIGR00254">
    <property type="entry name" value="GGDEF"/>
    <property type="match status" value="1"/>
</dbReference>
<dbReference type="SMART" id="SM00267">
    <property type="entry name" value="GGDEF"/>
    <property type="match status" value="1"/>
</dbReference>
<keyword evidence="5 6" id="KW-0472">Membrane</keyword>
<dbReference type="SMART" id="SM00091">
    <property type="entry name" value="PAS"/>
    <property type="match status" value="1"/>
</dbReference>
<feature type="transmembrane region" description="Helical" evidence="6">
    <location>
        <begin position="12"/>
        <end position="32"/>
    </location>
</feature>
<dbReference type="InterPro" id="IPR000160">
    <property type="entry name" value="GGDEF_dom"/>
</dbReference>
<dbReference type="Proteomes" id="UP001285263">
    <property type="component" value="Unassembled WGS sequence"/>
</dbReference>
<keyword evidence="9" id="KW-0808">Transferase</keyword>
<dbReference type="Pfam" id="PF13426">
    <property type="entry name" value="PAS_9"/>
    <property type="match status" value="1"/>
</dbReference>
<dbReference type="SUPFAM" id="SSF55073">
    <property type="entry name" value="Nucleotide cyclase"/>
    <property type="match status" value="1"/>
</dbReference>
<dbReference type="InterPro" id="IPR029787">
    <property type="entry name" value="Nucleotide_cyclase"/>
</dbReference>
<dbReference type="RefSeq" id="WP_320421684.1">
    <property type="nucleotide sequence ID" value="NZ_JAXCLA010000002.1"/>
</dbReference>
<evidence type="ECO:0000259" key="8">
    <source>
        <dbReference type="PROSITE" id="PS50887"/>
    </source>
</evidence>
<proteinExistence type="predicted"/>
<dbReference type="GO" id="GO:0052621">
    <property type="term" value="F:diguanylate cyclase activity"/>
    <property type="evidence" value="ECO:0007669"/>
    <property type="project" value="UniProtKB-EC"/>
</dbReference>
<evidence type="ECO:0000256" key="4">
    <source>
        <dbReference type="ARBA" id="ARBA00022989"/>
    </source>
</evidence>
<dbReference type="EMBL" id="JAXCLA010000002">
    <property type="protein sequence ID" value="MDY0743767.1"/>
    <property type="molecule type" value="Genomic_DNA"/>
</dbReference>
<dbReference type="PROSITE" id="PS50113">
    <property type="entry name" value="PAC"/>
    <property type="match status" value="1"/>
</dbReference>
<dbReference type="Pfam" id="PF02743">
    <property type="entry name" value="dCache_1"/>
    <property type="match status" value="1"/>
</dbReference>
<evidence type="ECO:0000256" key="1">
    <source>
        <dbReference type="ARBA" id="ARBA00004651"/>
    </source>
</evidence>
<sequence>MMATLFGSLKLRIALMAVSVIALSVGMTVFLVTRDTALRAESSIKDSALDVDTVASTISSRLLNREQALARVAMQWPRTAAAPDRAVARAFLKQQAVLGVLFPHAFVAAARDGRVLAAVGDDDATVAALEGRSLLSRSYFRQAVSGRELSVSEIMDDGGSTAGELHVVLAVPLRDAAGKVVAVLGGVLRPQTDTVLTDSTRASSLSQDPIETIITDAAGRIVSHPDPAWLRHDVGEDPRLAAAAARWRSEGSPMEAQAWTWRTGDQFVAMAAVPEGNWMVFRVASADLLLGGPARGRAEAIWLGALVAIAGATLMLLATIWLLRPMRLLERRARRLLDESLPIDAGWPVGSGEIGRLSAVFRQVLVERAAVQRDGRQMLARLRAVMRNAPVGIAISRQGRVELASGRLGELLGYTEAELVGAPQQIIFPGGPGSEELMAQADAALAAGQLFSDEVQLQRRDGRRFWAALQGAAVNAGTPEAGVIWLVADISSQRQHREQLSWSATHDPLTELVNRREFEARMHALLNDRRRHGPASALFIDLDGFKAVNDSAGHAAGDAMLQHVATLLGSRVRDGDTVARLGGDEFAVLLAGCDRATAEAVAEQIRSRIAAFRLPWRDLTLQVGASIGVVEMDDSLPDIAAVMAAADAACYEAKRAGRNRVRSHRPEGAAVH</sequence>
<keyword evidence="3 6" id="KW-0812">Transmembrane</keyword>
<evidence type="ECO:0000256" key="3">
    <source>
        <dbReference type="ARBA" id="ARBA00022692"/>
    </source>
</evidence>
<protein>
    <submittedName>
        <fullName evidence="9">Diguanylate cyclase</fullName>
        <ecNumber evidence="9">2.7.7.65</ecNumber>
    </submittedName>
</protein>
<gene>
    <name evidence="9" type="ORF">SNE35_04590</name>
</gene>
<evidence type="ECO:0000313" key="10">
    <source>
        <dbReference type="Proteomes" id="UP001285263"/>
    </source>
</evidence>
<dbReference type="InterPro" id="IPR000700">
    <property type="entry name" value="PAS-assoc_C"/>
</dbReference>
<dbReference type="CDD" id="cd18773">
    <property type="entry name" value="PDC1_HK_sensor"/>
    <property type="match status" value="1"/>
</dbReference>
<comment type="caution">
    <text evidence="9">The sequence shown here is derived from an EMBL/GenBank/DDBJ whole genome shotgun (WGS) entry which is preliminary data.</text>
</comment>
<feature type="transmembrane region" description="Helical" evidence="6">
    <location>
        <begin position="300"/>
        <end position="323"/>
    </location>
</feature>
<dbReference type="InterPro" id="IPR000014">
    <property type="entry name" value="PAS"/>
</dbReference>
<organism evidence="9 10">
    <name type="scientific">Roseateles agri</name>
    <dbReference type="NCBI Taxonomy" id="3098619"/>
    <lineage>
        <taxon>Bacteria</taxon>
        <taxon>Pseudomonadati</taxon>
        <taxon>Pseudomonadota</taxon>
        <taxon>Betaproteobacteria</taxon>
        <taxon>Burkholderiales</taxon>
        <taxon>Sphaerotilaceae</taxon>
        <taxon>Roseateles</taxon>
    </lineage>
</organism>
<evidence type="ECO:0000313" key="9">
    <source>
        <dbReference type="EMBL" id="MDY0743767.1"/>
    </source>
</evidence>
<comment type="subcellular location">
    <subcellularLocation>
        <location evidence="1">Cell membrane</location>
        <topology evidence="1">Multi-pass membrane protein</topology>
    </subcellularLocation>
</comment>
<evidence type="ECO:0000256" key="6">
    <source>
        <dbReference type="SAM" id="Phobius"/>
    </source>
</evidence>
<dbReference type="Pfam" id="PF00990">
    <property type="entry name" value="GGDEF"/>
    <property type="match status" value="1"/>
</dbReference>
<name>A0ABU5DBX4_9BURK</name>
<dbReference type="Gene3D" id="3.30.450.20">
    <property type="entry name" value="PAS domain"/>
    <property type="match status" value="2"/>
</dbReference>
<feature type="domain" description="GGDEF" evidence="8">
    <location>
        <begin position="533"/>
        <end position="666"/>
    </location>
</feature>
<dbReference type="PANTHER" id="PTHR46663:SF2">
    <property type="entry name" value="GGDEF DOMAIN-CONTAINING PROTEIN"/>
    <property type="match status" value="1"/>
</dbReference>
<dbReference type="NCBIfam" id="TIGR00229">
    <property type="entry name" value="sensory_box"/>
    <property type="match status" value="1"/>
</dbReference>
<dbReference type="InterPro" id="IPR052163">
    <property type="entry name" value="DGC-Regulatory_Protein"/>
</dbReference>
<keyword evidence="4 6" id="KW-1133">Transmembrane helix</keyword>
<reference evidence="9 10" key="1">
    <citation type="submission" date="2023-11" db="EMBL/GenBank/DDBJ databases">
        <title>Paucibacter sp. nov., isolated from fresh soil in Korea.</title>
        <authorList>
            <person name="Le N.T.T."/>
        </authorList>
    </citation>
    <scope>NUCLEOTIDE SEQUENCE [LARGE SCALE GENOMIC DNA]</scope>
    <source>
        <strain evidence="9 10">R3-3</strain>
    </source>
</reference>
<keyword evidence="2" id="KW-1003">Cell membrane</keyword>
<dbReference type="PROSITE" id="PS50887">
    <property type="entry name" value="GGDEF"/>
    <property type="match status" value="1"/>
</dbReference>
<dbReference type="InterPro" id="IPR033479">
    <property type="entry name" value="dCache_1"/>
</dbReference>
<keyword evidence="10" id="KW-1185">Reference proteome</keyword>
<evidence type="ECO:0000256" key="2">
    <source>
        <dbReference type="ARBA" id="ARBA00022475"/>
    </source>
</evidence>
<evidence type="ECO:0000259" key="7">
    <source>
        <dbReference type="PROSITE" id="PS50113"/>
    </source>
</evidence>
<accession>A0ABU5DBX4</accession>
<dbReference type="InterPro" id="IPR035965">
    <property type="entry name" value="PAS-like_dom_sf"/>
</dbReference>
<keyword evidence="9" id="KW-0548">Nucleotidyltransferase</keyword>
<evidence type="ECO:0000256" key="5">
    <source>
        <dbReference type="ARBA" id="ARBA00023136"/>
    </source>
</evidence>